<sequence>MRPRSVSLSLLAVLLLATGSLQARQTPPAADATSVVGVRQLQLTPQYWIDRLPQAQQQVLSADAIAEQNGRLARMDGSVHDLEGLPAHFSQADVHDWIDRISKPPKRELFDEHGQPLARSQLDAILANAALDAIPAQTDAIYGLVVKRADLRAFPTAQRVFSSPDGTDIDRFQESALFPGTPVVVLHESRDRQWSFVISPLYAAWMRSEYIARGEREQVLAYPRQSPAVVVTGATVHTVHTPEQPGVSELQLDMGVRVPLIDDWPAENPVNGQLAYTSYVIRLPIRDADGRLQLVPALLPRTADVSTHYLPLTQANLISQGFKFLGERYGWGHSYNTRDCSGFVSEVYRSFGVTLPRNTSDQGVSPALNRIAFDENTSHAQRMQAIADLQVGDLIYIPGHVMMVIGKENGMTYLIHDTTGISFRDNDGNVVRRPLNAVSVTPLEPLLYNSKDSFIDHIYSIQRIRR</sequence>
<evidence type="ECO:0000256" key="2">
    <source>
        <dbReference type="ARBA" id="ARBA00022670"/>
    </source>
</evidence>
<accession>A0A0R0CQ20</accession>
<reference evidence="7 8" key="1">
    <citation type="submission" date="2015-05" db="EMBL/GenBank/DDBJ databases">
        <title>Genome sequencing and analysis of members of genus Stenotrophomonas.</title>
        <authorList>
            <person name="Patil P.P."/>
            <person name="Midha S."/>
            <person name="Patil P.B."/>
        </authorList>
    </citation>
    <scope>NUCLEOTIDE SEQUENCE [LARGE SCALE GENOMIC DNA]</scope>
    <source>
        <strain evidence="7 8">DSM 21858</strain>
    </source>
</reference>
<dbReference type="SUPFAM" id="SSF54001">
    <property type="entry name" value="Cysteine proteinases"/>
    <property type="match status" value="1"/>
</dbReference>
<dbReference type="GO" id="GO:0006508">
    <property type="term" value="P:proteolysis"/>
    <property type="evidence" value="ECO:0007669"/>
    <property type="project" value="UniProtKB-KW"/>
</dbReference>
<dbReference type="STRING" id="344882.ABB29_00405"/>
<comment type="caution">
    <text evidence="7">The sequence shown here is derived from an EMBL/GenBank/DDBJ whole genome shotgun (WGS) entry which is preliminary data.</text>
</comment>
<protein>
    <submittedName>
        <fullName evidence="7">NlpC-P60 family protein</fullName>
    </submittedName>
</protein>
<proteinExistence type="inferred from homology"/>
<evidence type="ECO:0000259" key="6">
    <source>
        <dbReference type="PROSITE" id="PS51935"/>
    </source>
</evidence>
<feature type="signal peptide" evidence="5">
    <location>
        <begin position="1"/>
        <end position="23"/>
    </location>
</feature>
<dbReference type="RefSeq" id="WP_057656633.1">
    <property type="nucleotide sequence ID" value="NZ_LDJL01000001.1"/>
</dbReference>
<evidence type="ECO:0000313" key="7">
    <source>
        <dbReference type="EMBL" id="KRG71967.1"/>
    </source>
</evidence>
<evidence type="ECO:0000313" key="8">
    <source>
        <dbReference type="Proteomes" id="UP000052052"/>
    </source>
</evidence>
<dbReference type="Pfam" id="PF12913">
    <property type="entry name" value="SH3_6"/>
    <property type="match status" value="1"/>
</dbReference>
<dbReference type="InterPro" id="IPR000064">
    <property type="entry name" value="NLP_P60_dom"/>
</dbReference>
<keyword evidence="3" id="KW-0378">Hydrolase</keyword>
<dbReference type="OrthoDB" id="9808890at2"/>
<dbReference type="Proteomes" id="UP000052052">
    <property type="component" value="Unassembled WGS sequence"/>
</dbReference>
<dbReference type="Pfam" id="PF00877">
    <property type="entry name" value="NLPC_P60"/>
    <property type="match status" value="1"/>
</dbReference>
<dbReference type="AlphaFoldDB" id="A0A0R0CQ20"/>
<dbReference type="PROSITE" id="PS51935">
    <property type="entry name" value="NLPC_P60"/>
    <property type="match status" value="1"/>
</dbReference>
<keyword evidence="8" id="KW-1185">Reference proteome</keyword>
<keyword evidence="2" id="KW-0645">Protease</keyword>
<feature type="domain" description="NlpC/P60" evidence="6">
    <location>
        <begin position="311"/>
        <end position="455"/>
    </location>
</feature>
<evidence type="ECO:0000256" key="1">
    <source>
        <dbReference type="ARBA" id="ARBA00007074"/>
    </source>
</evidence>
<dbReference type="EMBL" id="LDJL01000001">
    <property type="protein sequence ID" value="KRG71967.1"/>
    <property type="molecule type" value="Genomic_DNA"/>
</dbReference>
<dbReference type="InterPro" id="IPR039439">
    <property type="entry name" value="SH3b1_dom"/>
</dbReference>
<evidence type="ECO:0000256" key="3">
    <source>
        <dbReference type="ARBA" id="ARBA00022801"/>
    </source>
</evidence>
<keyword evidence="5" id="KW-0732">Signal</keyword>
<gene>
    <name evidence="7" type="ORF">ABB29_00405</name>
</gene>
<dbReference type="PIRSF" id="PIRSF019015">
    <property type="entry name" value="P60_peptidase_YkfC"/>
    <property type="match status" value="1"/>
</dbReference>
<dbReference type="PATRIC" id="fig|344882.3.peg.84"/>
<evidence type="ECO:0000256" key="5">
    <source>
        <dbReference type="SAM" id="SignalP"/>
    </source>
</evidence>
<comment type="similarity">
    <text evidence="1">Belongs to the peptidase C40 family.</text>
</comment>
<evidence type="ECO:0000256" key="4">
    <source>
        <dbReference type="ARBA" id="ARBA00022807"/>
    </source>
</evidence>
<dbReference type="GO" id="GO:0008234">
    <property type="term" value="F:cysteine-type peptidase activity"/>
    <property type="evidence" value="ECO:0007669"/>
    <property type="project" value="UniProtKB-KW"/>
</dbReference>
<dbReference type="Gene3D" id="3.90.1720.10">
    <property type="entry name" value="endopeptidase domain like (from Nostoc punctiforme)"/>
    <property type="match status" value="1"/>
</dbReference>
<organism evidence="7 8">
    <name type="scientific">Pseudoxanthomonas dokdonensis</name>
    <dbReference type="NCBI Taxonomy" id="344882"/>
    <lineage>
        <taxon>Bacteria</taxon>
        <taxon>Pseudomonadati</taxon>
        <taxon>Pseudomonadota</taxon>
        <taxon>Gammaproteobacteria</taxon>
        <taxon>Lysobacterales</taxon>
        <taxon>Lysobacteraceae</taxon>
        <taxon>Pseudoxanthomonas</taxon>
    </lineage>
</organism>
<name>A0A0R0CQ20_9GAMM</name>
<feature type="chain" id="PRO_5006394406" evidence="5">
    <location>
        <begin position="24"/>
        <end position="466"/>
    </location>
</feature>
<keyword evidence="4" id="KW-0788">Thiol protease</keyword>
<dbReference type="InterPro" id="IPR027017">
    <property type="entry name" value="P60_peptidase_YkfC"/>
</dbReference>
<dbReference type="InterPro" id="IPR038765">
    <property type="entry name" value="Papain-like_cys_pep_sf"/>
</dbReference>